<dbReference type="SMART" id="SM00448">
    <property type="entry name" value="REC"/>
    <property type="match status" value="1"/>
</dbReference>
<dbReference type="GO" id="GO:0006355">
    <property type="term" value="P:regulation of DNA-templated transcription"/>
    <property type="evidence" value="ECO:0007669"/>
    <property type="project" value="InterPro"/>
</dbReference>
<evidence type="ECO:0000259" key="17">
    <source>
        <dbReference type="PROSITE" id="PS51755"/>
    </source>
</evidence>
<keyword evidence="10" id="KW-0804">Transcription</keyword>
<dbReference type="Gene3D" id="3.40.50.2300">
    <property type="match status" value="1"/>
</dbReference>
<dbReference type="OrthoDB" id="9790442at2"/>
<evidence type="ECO:0000313" key="19">
    <source>
        <dbReference type="Proteomes" id="UP000287239"/>
    </source>
</evidence>
<comment type="caution">
    <text evidence="18">The sequence shown here is derived from an EMBL/GenBank/DDBJ whole genome shotgun (WGS) entry which is preliminary data.</text>
</comment>
<dbReference type="GO" id="GO:0000156">
    <property type="term" value="F:phosphorelay response regulator activity"/>
    <property type="evidence" value="ECO:0007669"/>
    <property type="project" value="TreeGrafter"/>
</dbReference>
<keyword evidence="7" id="KW-0843">Virulence</keyword>
<dbReference type="CDD" id="cd00383">
    <property type="entry name" value="trans_reg_C"/>
    <property type="match status" value="1"/>
</dbReference>
<dbReference type="GO" id="GO:0071555">
    <property type="term" value="P:cell wall organization"/>
    <property type="evidence" value="ECO:0007669"/>
    <property type="project" value="UniProtKB-KW"/>
</dbReference>
<dbReference type="InterPro" id="IPR039420">
    <property type="entry name" value="WalR-like"/>
</dbReference>
<keyword evidence="4 14" id="KW-0597">Phosphoprotein</keyword>
<evidence type="ECO:0000256" key="12">
    <source>
        <dbReference type="ARBA" id="ARBA00037471"/>
    </source>
</evidence>
<keyword evidence="11" id="KW-0961">Cell wall biogenesis/degradation</keyword>
<dbReference type="PANTHER" id="PTHR48111:SF49">
    <property type="entry name" value="HEME RESPONSE REGULATOR HSSR"/>
    <property type="match status" value="1"/>
</dbReference>
<keyword evidence="8 15" id="KW-0238">DNA-binding</keyword>
<evidence type="ECO:0000256" key="1">
    <source>
        <dbReference type="ARBA" id="ARBA00004496"/>
    </source>
</evidence>
<comment type="subcellular location">
    <subcellularLocation>
        <location evidence="1">Cytoplasm</location>
    </subcellularLocation>
</comment>
<dbReference type="EMBL" id="NGJU01000018">
    <property type="protein sequence ID" value="RST93519.1"/>
    <property type="molecule type" value="Genomic_DNA"/>
</dbReference>
<keyword evidence="3" id="KW-0678">Repressor</keyword>
<evidence type="ECO:0000256" key="6">
    <source>
        <dbReference type="ARBA" id="ARBA00023015"/>
    </source>
</evidence>
<evidence type="ECO:0000256" key="14">
    <source>
        <dbReference type="PROSITE-ProRule" id="PRU00169"/>
    </source>
</evidence>
<dbReference type="PROSITE" id="PS50110">
    <property type="entry name" value="RESPONSE_REGULATORY"/>
    <property type="match status" value="1"/>
</dbReference>
<evidence type="ECO:0000256" key="3">
    <source>
        <dbReference type="ARBA" id="ARBA00022491"/>
    </source>
</evidence>
<evidence type="ECO:0000313" key="18">
    <source>
        <dbReference type="EMBL" id="RST93519.1"/>
    </source>
</evidence>
<dbReference type="PANTHER" id="PTHR48111">
    <property type="entry name" value="REGULATOR OF RPOS"/>
    <property type="match status" value="1"/>
</dbReference>
<evidence type="ECO:0000256" key="5">
    <source>
        <dbReference type="ARBA" id="ARBA00023012"/>
    </source>
</evidence>
<keyword evidence="9" id="KW-0010">Activator</keyword>
<dbReference type="SUPFAM" id="SSF46894">
    <property type="entry name" value="C-terminal effector domain of the bipartite response regulators"/>
    <property type="match status" value="1"/>
</dbReference>
<name>A0A429ZIK9_9ENTE</name>
<evidence type="ECO:0000256" key="4">
    <source>
        <dbReference type="ARBA" id="ARBA00022553"/>
    </source>
</evidence>
<dbReference type="GO" id="GO:0005829">
    <property type="term" value="C:cytosol"/>
    <property type="evidence" value="ECO:0007669"/>
    <property type="project" value="TreeGrafter"/>
</dbReference>
<feature type="modified residue" description="4-aspartylphosphate" evidence="14">
    <location>
        <position position="52"/>
    </location>
</feature>
<dbReference type="InterPro" id="IPR016032">
    <property type="entry name" value="Sig_transdc_resp-reg_C-effctor"/>
</dbReference>
<evidence type="ECO:0000256" key="15">
    <source>
        <dbReference type="PROSITE-ProRule" id="PRU01091"/>
    </source>
</evidence>
<dbReference type="PROSITE" id="PS51755">
    <property type="entry name" value="OMPR_PHOB"/>
    <property type="match status" value="1"/>
</dbReference>
<evidence type="ECO:0000256" key="13">
    <source>
        <dbReference type="ARBA" id="ARBA00039976"/>
    </source>
</evidence>
<dbReference type="InterPro" id="IPR001789">
    <property type="entry name" value="Sig_transdc_resp-reg_receiver"/>
</dbReference>
<sequence length="229" mass="26344">MTTLLIAEDDLNIQKLLVRLLKQAGYETLVANDGQEALATLEDYQVDLLVLDVMMPKMTGFEVIKELRPYNRDLPIILVTAKESVADKKRGFLAGADDYMVKPINEEEFLLRIQALLRRAKIMTEQTVVINQTTLNKDNLTVSSFGEEVELPQKEFLLLFKLLANPNKIFTRLQLMTDIWERDSETDSRTVDTHIKKLRKRFEGNSDFSIMTIRGLGYKAVKHEEKSYS</sequence>
<dbReference type="GO" id="GO:0032993">
    <property type="term" value="C:protein-DNA complex"/>
    <property type="evidence" value="ECO:0007669"/>
    <property type="project" value="TreeGrafter"/>
</dbReference>
<accession>A0A429ZIK9</accession>
<evidence type="ECO:0000256" key="8">
    <source>
        <dbReference type="ARBA" id="ARBA00023125"/>
    </source>
</evidence>
<comment type="function">
    <text evidence="12">Member of the two-component regulatory system HssS/HssR involved in intracellular heme homeostasis and tempering of staphylococcal virulence. Phosphorylated HssR binds to a direct repeat sequence within hrtAB promoter and activates the expression of hrtAB, an efflux pump, in response to extracellular heme, hemin, hemoglobin or blood.</text>
</comment>
<feature type="DNA-binding region" description="OmpR/PhoB-type" evidence="15">
    <location>
        <begin position="125"/>
        <end position="222"/>
    </location>
</feature>
<dbReference type="CDD" id="cd17574">
    <property type="entry name" value="REC_OmpR"/>
    <property type="match status" value="1"/>
</dbReference>
<dbReference type="Proteomes" id="UP000287239">
    <property type="component" value="Unassembled WGS sequence"/>
</dbReference>
<evidence type="ECO:0000256" key="2">
    <source>
        <dbReference type="ARBA" id="ARBA00022490"/>
    </source>
</evidence>
<reference evidence="18 19" key="1">
    <citation type="submission" date="2017-05" db="EMBL/GenBank/DDBJ databases">
        <title>Vagococcus spp. assemblies.</title>
        <authorList>
            <person name="Gulvik C.A."/>
        </authorList>
    </citation>
    <scope>NUCLEOTIDE SEQUENCE [LARGE SCALE GENOMIC DNA]</scope>
    <source>
        <strain evidence="18 19">NCFB 2777</strain>
    </source>
</reference>
<protein>
    <recommendedName>
        <fullName evidence="13">Heme response regulator HssR</fullName>
    </recommendedName>
</protein>
<dbReference type="GeneID" id="98568977"/>
<proteinExistence type="predicted"/>
<dbReference type="SUPFAM" id="SSF52172">
    <property type="entry name" value="CheY-like"/>
    <property type="match status" value="1"/>
</dbReference>
<dbReference type="AlphaFoldDB" id="A0A429ZIK9"/>
<dbReference type="InterPro" id="IPR001867">
    <property type="entry name" value="OmpR/PhoB-type_DNA-bd"/>
</dbReference>
<keyword evidence="19" id="KW-1185">Reference proteome</keyword>
<evidence type="ECO:0000256" key="10">
    <source>
        <dbReference type="ARBA" id="ARBA00023163"/>
    </source>
</evidence>
<dbReference type="Pfam" id="PF00486">
    <property type="entry name" value="Trans_reg_C"/>
    <property type="match status" value="1"/>
</dbReference>
<evidence type="ECO:0000259" key="16">
    <source>
        <dbReference type="PROSITE" id="PS50110"/>
    </source>
</evidence>
<evidence type="ECO:0000256" key="7">
    <source>
        <dbReference type="ARBA" id="ARBA00023026"/>
    </source>
</evidence>
<keyword evidence="6" id="KW-0805">Transcription regulation</keyword>
<dbReference type="RefSeq" id="WP_126781255.1">
    <property type="nucleotide sequence ID" value="NZ_JBQDMR010000033.1"/>
</dbReference>
<organism evidence="18 19">
    <name type="scientific">Vagococcus salmoninarum</name>
    <dbReference type="NCBI Taxonomy" id="2739"/>
    <lineage>
        <taxon>Bacteria</taxon>
        <taxon>Bacillati</taxon>
        <taxon>Bacillota</taxon>
        <taxon>Bacilli</taxon>
        <taxon>Lactobacillales</taxon>
        <taxon>Enterococcaceae</taxon>
        <taxon>Vagococcus</taxon>
    </lineage>
</organism>
<keyword evidence="5" id="KW-0902">Two-component regulatory system</keyword>
<evidence type="ECO:0000256" key="9">
    <source>
        <dbReference type="ARBA" id="ARBA00023159"/>
    </source>
</evidence>
<dbReference type="GO" id="GO:0000976">
    <property type="term" value="F:transcription cis-regulatory region binding"/>
    <property type="evidence" value="ECO:0007669"/>
    <property type="project" value="TreeGrafter"/>
</dbReference>
<dbReference type="Pfam" id="PF00072">
    <property type="entry name" value="Response_reg"/>
    <property type="match status" value="1"/>
</dbReference>
<feature type="domain" description="OmpR/PhoB-type" evidence="17">
    <location>
        <begin position="125"/>
        <end position="222"/>
    </location>
</feature>
<dbReference type="SMART" id="SM00862">
    <property type="entry name" value="Trans_reg_C"/>
    <property type="match status" value="1"/>
</dbReference>
<dbReference type="FunFam" id="3.40.50.2300:FF:000001">
    <property type="entry name" value="DNA-binding response regulator PhoB"/>
    <property type="match status" value="1"/>
</dbReference>
<keyword evidence="2" id="KW-0963">Cytoplasm</keyword>
<dbReference type="InterPro" id="IPR036388">
    <property type="entry name" value="WH-like_DNA-bd_sf"/>
</dbReference>
<feature type="domain" description="Response regulatory" evidence="16">
    <location>
        <begin position="3"/>
        <end position="117"/>
    </location>
</feature>
<dbReference type="Gene3D" id="1.10.10.10">
    <property type="entry name" value="Winged helix-like DNA-binding domain superfamily/Winged helix DNA-binding domain"/>
    <property type="match status" value="1"/>
</dbReference>
<evidence type="ECO:0000256" key="11">
    <source>
        <dbReference type="ARBA" id="ARBA00023316"/>
    </source>
</evidence>
<dbReference type="InterPro" id="IPR011006">
    <property type="entry name" value="CheY-like_superfamily"/>
</dbReference>
<gene>
    <name evidence="18" type="ORF">CBF35_11380</name>
</gene>